<evidence type="ECO:0000313" key="4">
    <source>
        <dbReference type="EMBL" id="NCI48301.1"/>
    </source>
</evidence>
<dbReference type="PANTHER" id="PTHR43135:SF3">
    <property type="entry name" value="ALPHA-D-RIBOSE 1-METHYLPHOSPHONATE 5-TRIPHOSPHATE DIPHOSPHATASE"/>
    <property type="match status" value="1"/>
</dbReference>
<dbReference type="EMBL" id="JAACJS010000002">
    <property type="protein sequence ID" value="NCI48301.1"/>
    <property type="molecule type" value="Genomic_DNA"/>
</dbReference>
<dbReference type="Pfam" id="PF01979">
    <property type="entry name" value="Amidohydro_1"/>
    <property type="match status" value="2"/>
</dbReference>
<evidence type="ECO:0000256" key="1">
    <source>
        <dbReference type="SAM" id="MobiDB-lite"/>
    </source>
</evidence>
<feature type="domain" description="Amidohydrolase-related" evidence="3">
    <location>
        <begin position="654"/>
        <end position="965"/>
    </location>
</feature>
<dbReference type="PANTHER" id="PTHR43135">
    <property type="entry name" value="ALPHA-D-RIBOSE 1-METHYLPHOSPHONATE 5-TRIPHOSPHATE DIPHOSPHATASE"/>
    <property type="match status" value="1"/>
</dbReference>
<reference evidence="4 5" key="1">
    <citation type="submission" date="2020-01" db="EMBL/GenBank/DDBJ databases">
        <title>Genome analysis.</title>
        <authorList>
            <person name="Wu S."/>
            <person name="Wang G."/>
        </authorList>
    </citation>
    <scope>NUCLEOTIDE SEQUENCE [LARGE SCALE GENOMIC DNA]</scope>
    <source>
        <strain evidence="4 5">SYL130</strain>
    </source>
</reference>
<accession>A0ABW9ZMJ9</accession>
<sequence length="1045" mass="113416">MRKFKLLLSGLLFASLLQAQETFPVNGVADKREGCYAFTNATIVQNSQSTLQKATLVIRDGKIVSVGVGAAIPKDAVVIDCKDKFIYPSFIDIYTDYGVAPAASGQQGGQAGRGGGGFGFGQPAQITSAAKGPAGWNQAIRSEVDAYKMFNVDETAAKNLRDIGFGTVLSHVKDGIARGTGTVVTLSKDKDNLAILKERASAHYSFNRGTSTQSYPSSMMGVIALLRQSYLDAQWYKTKPAKEGVNLSLQAWNENQNLPQIFDANDKWNDVRAARIADEFGVKYIIKGGGNEYQRIKEIADTKSTYILSLNYPTAMDVDDPNDARFVALSDMKHWELAPTNPAAFEKANIPFCLTTADLRDVKQFMANLRKAIEYGLSESKAFDALTKTPATLLGVYDKVGSIEAGKMANFVIASDNIFSDRAVVLQNWVQGDKFNVKEESWNDVKGTYNLTISSAAGTSNYTLDVKSANTANVIGKDTLTGTFSHDGKLVKLSFSTTPARRGGPGGGGGFGGGGFGGRGAGGGGAAPAGPRFRLSGVSNGDLWTGVGEDTAGNKLTWSASLTSKGITTDTALRRRPTPPQRLGKVVYPFDGYGWEEAPKQETMLIKNATVWTNEKEGKIENADVLVQNGKIAKVGKNLSADGAKVIDATGKHVTAGIIDEHSHIAAASINEGGQSVTSEVRIADNLNPEDINIYRQLSGGVTTSHILHGSANTIGGQTQLIKLRWGANDNDLKFKGSDGFIKFALGENVKRTTSTNNNRFPDTRMGVEEVLNDAFARATDYQNAMKADPKTRRDLELDALVEIMNKKRFITCHSYVQSEITAAMRVGDKYGVRFNTFTHILEGYKVADKMKTHGSSASTFSDWWGYKMEVQDAMAYNAAVMYKMGLNVCINSDDAEMARRLNQEAGKTVKYGGVPEEDALKMVTLNPAKALHVDDKVGSIKAGKDADLVIWSNHPLSIYAMSEKTIVDGIVYFDREKDAEQRRKIAAERFRLVNKLQGEKRGGAPTRAAEPSYQVLMSCGDHAHREGLITFELEELLSNYNDQN</sequence>
<proteinExistence type="predicted"/>
<dbReference type="Gene3D" id="2.30.40.10">
    <property type="entry name" value="Urease, subunit C, domain 1"/>
    <property type="match status" value="2"/>
</dbReference>
<protein>
    <submittedName>
        <fullName evidence="4">Amidohydrolase family protein</fullName>
    </submittedName>
</protein>
<gene>
    <name evidence="4" type="ORF">GWC95_00105</name>
</gene>
<dbReference type="InterPro" id="IPR006680">
    <property type="entry name" value="Amidohydro-rel"/>
</dbReference>
<dbReference type="SUPFAM" id="SSF51338">
    <property type="entry name" value="Composite domain of metallo-dependent hydrolases"/>
    <property type="match status" value="2"/>
</dbReference>
<evidence type="ECO:0000259" key="3">
    <source>
        <dbReference type="Pfam" id="PF01979"/>
    </source>
</evidence>
<feature type="region of interest" description="Disordered" evidence="1">
    <location>
        <begin position="497"/>
        <end position="528"/>
    </location>
</feature>
<dbReference type="CDD" id="cd01309">
    <property type="entry name" value="Met_dep_hydrolase_C"/>
    <property type="match status" value="1"/>
</dbReference>
<evidence type="ECO:0000256" key="2">
    <source>
        <dbReference type="SAM" id="SignalP"/>
    </source>
</evidence>
<comment type="caution">
    <text evidence="4">The sequence shown here is derived from an EMBL/GenBank/DDBJ whole genome shotgun (WGS) entry which is preliminary data.</text>
</comment>
<dbReference type="InterPro" id="IPR032466">
    <property type="entry name" value="Metal_Hydrolase"/>
</dbReference>
<name>A0ABW9ZMJ9_9BACT</name>
<keyword evidence="5" id="KW-1185">Reference proteome</keyword>
<feature type="compositionally biased region" description="Gly residues" evidence="1">
    <location>
        <begin position="503"/>
        <end position="527"/>
    </location>
</feature>
<dbReference type="Proteomes" id="UP000753802">
    <property type="component" value="Unassembled WGS sequence"/>
</dbReference>
<feature type="chain" id="PRO_5047071731" evidence="2">
    <location>
        <begin position="20"/>
        <end position="1045"/>
    </location>
</feature>
<evidence type="ECO:0000313" key="5">
    <source>
        <dbReference type="Proteomes" id="UP000753802"/>
    </source>
</evidence>
<dbReference type="InterPro" id="IPR051781">
    <property type="entry name" value="Metallo-dep_Hydrolase"/>
</dbReference>
<dbReference type="Gene3D" id="3.20.20.140">
    <property type="entry name" value="Metal-dependent hydrolases"/>
    <property type="match status" value="2"/>
</dbReference>
<dbReference type="SUPFAM" id="SSF51556">
    <property type="entry name" value="Metallo-dependent hydrolases"/>
    <property type="match status" value="1"/>
</dbReference>
<dbReference type="InterPro" id="IPR011059">
    <property type="entry name" value="Metal-dep_hydrolase_composite"/>
</dbReference>
<dbReference type="RefSeq" id="WP_161816639.1">
    <property type="nucleotide sequence ID" value="NZ_JAACJS010000002.1"/>
</dbReference>
<organism evidence="4 5">
    <name type="scientific">Sediminibacterium roseum</name>
    <dbReference type="NCBI Taxonomy" id="1978412"/>
    <lineage>
        <taxon>Bacteria</taxon>
        <taxon>Pseudomonadati</taxon>
        <taxon>Bacteroidota</taxon>
        <taxon>Chitinophagia</taxon>
        <taxon>Chitinophagales</taxon>
        <taxon>Chitinophagaceae</taxon>
        <taxon>Sediminibacterium</taxon>
    </lineage>
</organism>
<feature type="signal peptide" evidence="2">
    <location>
        <begin position="1"/>
        <end position="19"/>
    </location>
</feature>
<keyword evidence="2" id="KW-0732">Signal</keyword>
<feature type="domain" description="Amidohydrolase-related" evidence="3">
    <location>
        <begin position="365"/>
        <end position="418"/>
    </location>
</feature>